<keyword evidence="1" id="KW-0732">Signal</keyword>
<dbReference type="EMBL" id="JARQWQ010000003">
    <property type="protein sequence ID" value="KAK2572998.1"/>
    <property type="molecule type" value="Genomic_DNA"/>
</dbReference>
<reference evidence="2" key="2">
    <citation type="journal article" date="2023" name="Science">
        <title>Genomic signatures of disease resistance in endangered staghorn corals.</title>
        <authorList>
            <person name="Vollmer S.V."/>
            <person name="Selwyn J.D."/>
            <person name="Despard B.A."/>
            <person name="Roesel C.L."/>
        </authorList>
    </citation>
    <scope>NUCLEOTIDE SEQUENCE</scope>
    <source>
        <strain evidence="2">K2</strain>
    </source>
</reference>
<protein>
    <submittedName>
        <fullName evidence="2">Uncharacterized protein</fullName>
    </submittedName>
</protein>
<organism evidence="2 3">
    <name type="scientific">Acropora cervicornis</name>
    <name type="common">Staghorn coral</name>
    <dbReference type="NCBI Taxonomy" id="6130"/>
    <lineage>
        <taxon>Eukaryota</taxon>
        <taxon>Metazoa</taxon>
        <taxon>Cnidaria</taxon>
        <taxon>Anthozoa</taxon>
        <taxon>Hexacorallia</taxon>
        <taxon>Scleractinia</taxon>
        <taxon>Astrocoeniina</taxon>
        <taxon>Acroporidae</taxon>
        <taxon>Acropora</taxon>
    </lineage>
</organism>
<evidence type="ECO:0000256" key="1">
    <source>
        <dbReference type="SAM" id="SignalP"/>
    </source>
</evidence>
<comment type="caution">
    <text evidence="2">The sequence shown here is derived from an EMBL/GenBank/DDBJ whole genome shotgun (WGS) entry which is preliminary data.</text>
</comment>
<feature type="chain" id="PRO_5042006186" evidence="1">
    <location>
        <begin position="21"/>
        <end position="168"/>
    </location>
</feature>
<reference evidence="2" key="1">
    <citation type="journal article" date="2023" name="G3 (Bethesda)">
        <title>Whole genome assembly and annotation of the endangered Caribbean coral Acropora cervicornis.</title>
        <authorList>
            <person name="Selwyn J.D."/>
            <person name="Vollmer S.V."/>
        </authorList>
    </citation>
    <scope>NUCLEOTIDE SEQUENCE</scope>
    <source>
        <strain evidence="2">K2</strain>
    </source>
</reference>
<evidence type="ECO:0000313" key="2">
    <source>
        <dbReference type="EMBL" id="KAK2572998.1"/>
    </source>
</evidence>
<dbReference type="Proteomes" id="UP001249851">
    <property type="component" value="Unassembled WGS sequence"/>
</dbReference>
<keyword evidence="3" id="KW-1185">Reference proteome</keyword>
<accession>A0AAD9R4J7</accession>
<name>A0AAD9R4J7_ACRCE</name>
<proteinExistence type="predicted"/>
<dbReference type="AlphaFoldDB" id="A0AAD9R4J7"/>
<evidence type="ECO:0000313" key="3">
    <source>
        <dbReference type="Proteomes" id="UP001249851"/>
    </source>
</evidence>
<feature type="signal peptide" evidence="1">
    <location>
        <begin position="1"/>
        <end position="20"/>
    </location>
</feature>
<gene>
    <name evidence="2" type="ORF">P5673_002020</name>
</gene>
<sequence length="168" mass="18894">MSIVLQYITLCALGLHFSLAKDVKESSLTGFTGDIDWKTGDDRSAQIETKASHKSALPELTDQLTRDFKGGKSVNSVSDRFRTLFMRRKNPCVDHYVRERTGCGDEYQNVPRCRKTSLSGCSSSIRCHGTRKCITIKEISPNCSQGFITKCKCAEDKCNKTENWKKIV</sequence>